<evidence type="ECO:0000259" key="4">
    <source>
        <dbReference type="Pfam" id="PF13458"/>
    </source>
</evidence>
<feature type="domain" description="Leucine-binding protein" evidence="4">
    <location>
        <begin position="29"/>
        <end position="187"/>
    </location>
</feature>
<comment type="caution">
    <text evidence="5">The sequence shown here is derived from an EMBL/GenBank/DDBJ whole genome shotgun (WGS) entry which is preliminary data.</text>
</comment>
<keyword evidence="2" id="KW-0732">Signal</keyword>
<keyword evidence="3" id="KW-0813">Transport</keyword>
<evidence type="ECO:0000256" key="2">
    <source>
        <dbReference type="ARBA" id="ARBA00022729"/>
    </source>
</evidence>
<reference evidence="5 6" key="1">
    <citation type="submission" date="2018-11" db="EMBL/GenBank/DDBJ databases">
        <title>Tabrizicola sp. isolated from sediment of alpine lake.</title>
        <authorList>
            <person name="Liu Z."/>
        </authorList>
    </citation>
    <scope>NUCLEOTIDE SEQUENCE [LARGE SCALE GENOMIC DNA]</scope>
    <source>
        <strain evidence="5 6">DRYC-M-16</strain>
    </source>
</reference>
<dbReference type="Proteomes" id="UP000297741">
    <property type="component" value="Unassembled WGS sequence"/>
</dbReference>
<proteinExistence type="inferred from homology"/>
<evidence type="ECO:0000313" key="5">
    <source>
        <dbReference type="EMBL" id="TGD42494.1"/>
    </source>
</evidence>
<dbReference type="CDD" id="cd06338">
    <property type="entry name" value="PBP1_ABC_ligand_binding-like"/>
    <property type="match status" value="1"/>
</dbReference>
<dbReference type="PANTHER" id="PTHR30483:SF37">
    <property type="entry name" value="ABC TRANSPORTER SUBSTRATE-BINDING PROTEIN"/>
    <property type="match status" value="1"/>
</dbReference>
<sequence>MRTEQLRGATALTAVMAILAMPVWAQDGPIKIGASLPLTGNFSVSGTKHQQGYELCIRQINERGGVLGRQLELIVSDNRSDPATAINQYERFINVDGVEAVYGTFSSRLSFPVASILAKNGFVHPLPAGGALRIYTQGHKNIFYFQPNAAEYVGASLADVLENLVPADGAPKTAAIISADDFFANGVWAGLLGEKVMDPADGSEVADLAPGYLAERGIEVVFSERWPEEGFNDWLNLANQVKQADADLIIGLTASAEEAVQLTRAFKTVQATAEMVYLSQGTQTEFLEGTSESSNGILVHTSWHKDAPFESVLGGEPYSNADFVATYEAAYGVVPDEDAAIPFAVCQGIEQAMIGAGTTDNPAMGDWLHARTKEDPVRTILGRFNWDDIGLPADKPFLMTQWNDGELQFVYPTDEFEGVSPMSYPKGSF</sequence>
<feature type="domain" description="Leucine-binding protein" evidence="4">
    <location>
        <begin position="199"/>
        <end position="405"/>
    </location>
</feature>
<dbReference type="PANTHER" id="PTHR30483">
    <property type="entry name" value="LEUCINE-SPECIFIC-BINDING PROTEIN"/>
    <property type="match status" value="1"/>
</dbReference>
<dbReference type="InterPro" id="IPR051010">
    <property type="entry name" value="BCAA_transport"/>
</dbReference>
<accession>A0ABY2KNF2</accession>
<keyword evidence="3" id="KW-0029">Amino-acid transport</keyword>
<organism evidence="5 6">
    <name type="scientific">Pseudotabrizicola sediminis</name>
    <dbReference type="NCBI Taxonomy" id="2486418"/>
    <lineage>
        <taxon>Bacteria</taxon>
        <taxon>Pseudomonadati</taxon>
        <taxon>Pseudomonadota</taxon>
        <taxon>Alphaproteobacteria</taxon>
        <taxon>Rhodobacterales</taxon>
        <taxon>Paracoccaceae</taxon>
        <taxon>Pseudotabrizicola</taxon>
    </lineage>
</organism>
<keyword evidence="6" id="KW-1185">Reference proteome</keyword>
<gene>
    <name evidence="5" type="ORF">EEB11_14615</name>
</gene>
<dbReference type="SUPFAM" id="SSF53822">
    <property type="entry name" value="Periplasmic binding protein-like I"/>
    <property type="match status" value="1"/>
</dbReference>
<evidence type="ECO:0000256" key="1">
    <source>
        <dbReference type="ARBA" id="ARBA00010062"/>
    </source>
</evidence>
<dbReference type="RefSeq" id="WP_135432491.1">
    <property type="nucleotide sequence ID" value="NZ_RPEM01000009.1"/>
</dbReference>
<dbReference type="InterPro" id="IPR028082">
    <property type="entry name" value="Peripla_BP_I"/>
</dbReference>
<dbReference type="Pfam" id="PF13458">
    <property type="entry name" value="Peripla_BP_6"/>
    <property type="match status" value="2"/>
</dbReference>
<comment type="similarity">
    <text evidence="1">Belongs to the leucine-binding protein family.</text>
</comment>
<dbReference type="Gene3D" id="3.40.50.2300">
    <property type="match status" value="2"/>
</dbReference>
<protein>
    <submittedName>
        <fullName evidence="5">Branched-chain amino acid ABC transporter substrate-binding protein</fullName>
    </submittedName>
</protein>
<evidence type="ECO:0000313" key="6">
    <source>
        <dbReference type="Proteomes" id="UP000297741"/>
    </source>
</evidence>
<dbReference type="InterPro" id="IPR028081">
    <property type="entry name" value="Leu-bd"/>
</dbReference>
<name>A0ABY2KNF2_9RHOB</name>
<dbReference type="EMBL" id="RPEM01000009">
    <property type="protein sequence ID" value="TGD42494.1"/>
    <property type="molecule type" value="Genomic_DNA"/>
</dbReference>
<evidence type="ECO:0000256" key="3">
    <source>
        <dbReference type="ARBA" id="ARBA00022970"/>
    </source>
</evidence>